<keyword evidence="2" id="KW-1185">Reference proteome</keyword>
<dbReference type="OrthoDB" id="1046091at2"/>
<protein>
    <submittedName>
        <fullName evidence="1">Uncharacterized protein</fullName>
    </submittedName>
</protein>
<name>A0A0X3ASB8_9FLAO</name>
<dbReference type="EMBL" id="FCOR01000028">
    <property type="protein sequence ID" value="CVK17234.1"/>
    <property type="molecule type" value="Genomic_DNA"/>
</dbReference>
<gene>
    <name evidence="1" type="ORF">Ga0061079_1283</name>
</gene>
<proteinExistence type="predicted"/>
<evidence type="ECO:0000313" key="1">
    <source>
        <dbReference type="EMBL" id="CVK17234.1"/>
    </source>
</evidence>
<accession>A0A0X3ASB8</accession>
<reference evidence="1 2" key="1">
    <citation type="submission" date="2016-01" db="EMBL/GenBank/DDBJ databases">
        <authorList>
            <person name="McClelland M."/>
            <person name="Jain A."/>
            <person name="Saraogi P."/>
            <person name="Mendelson R."/>
            <person name="Westerman R."/>
            <person name="SanMiguel P."/>
            <person name="Csonka L."/>
        </authorList>
    </citation>
    <scope>NUCLEOTIDE SEQUENCE [LARGE SCALE GENOMIC DNA]</scope>
    <source>
        <strain evidence="1 2">R-53146</strain>
    </source>
</reference>
<dbReference type="RefSeq" id="WP_055426388.1">
    <property type="nucleotide sequence ID" value="NZ_FCOR01000028.1"/>
</dbReference>
<dbReference type="AlphaFoldDB" id="A0A0X3ASB8"/>
<organism evidence="1 2">
    <name type="scientific">Apibacter mensalis</name>
    <dbReference type="NCBI Taxonomy" id="1586267"/>
    <lineage>
        <taxon>Bacteria</taxon>
        <taxon>Pseudomonadati</taxon>
        <taxon>Bacteroidota</taxon>
        <taxon>Flavobacteriia</taxon>
        <taxon>Flavobacteriales</taxon>
        <taxon>Weeksellaceae</taxon>
        <taxon>Apibacter</taxon>
    </lineage>
</organism>
<evidence type="ECO:0000313" key="2">
    <source>
        <dbReference type="Proteomes" id="UP000182761"/>
    </source>
</evidence>
<dbReference type="Proteomes" id="UP000182761">
    <property type="component" value="Unassembled WGS sequence"/>
</dbReference>
<sequence length="179" mass="21560">MKKTNINKAQEDKKYLEKLEILQRAKDQKEKQLIVDFETDNIEEIDRVKEILNKNFDDPQEKYELYYNGIQKVLMKYLPKGKDFKEQRQIIYDEKNMFLNRGKAKNEKGIRGSDGRMTYNEDMMKLTNLISDWVTSSQDPVDLYQKLYDLNEKYEYGHQNYDYTSQSFHKSSKISNKKH</sequence>
<dbReference type="STRING" id="1586267.GCA_001418685_02100"/>